<evidence type="ECO:0000256" key="1">
    <source>
        <dbReference type="ARBA" id="ARBA00010617"/>
    </source>
</evidence>
<keyword evidence="2" id="KW-0349">Heme</keyword>
<dbReference type="Pfam" id="PF00067">
    <property type="entry name" value="p450"/>
    <property type="match status" value="1"/>
</dbReference>
<dbReference type="PANTHER" id="PTHR46696">
    <property type="entry name" value="P450, PUTATIVE (EUROFUNG)-RELATED"/>
    <property type="match status" value="1"/>
</dbReference>
<sequence>MAALSEAVPVPAHVPPQAVYDFDMRHDPGLLANPHERVREMLREAPPVFWTPRNGGRWIAIGHPEIFQASRDTETFSSGLMPREQMAAMMAMMPKDMPRIPQATPITLDPPEHGKFRGPLQKTFSPRAAMNQIEEIRALCDELIDKVIDQGHCDFIPAIAEPLPVTVFLKMMGLPVERLPEFRQLVHEFLEGTASDNLMATAALSRKVADAMLPDILARKDDRRDDIISLLWGTEIDGEPMTLELMEDYAVLLFIAGLDTVINGMGFGIRHLAMNPDLQDKLRAQPALIVEAAEELLRRYSFTIPMRRVARDATLGGFDLKQGEWLALYIPGADLDPREFAEPERFDLERENKVHIAFGAGPHRCLGAHLARVELQVLYQQLLTRLPPFRLDPDAPATFHSGNIIAFDSLPIRWD</sequence>
<dbReference type="InterPro" id="IPR001128">
    <property type="entry name" value="Cyt_P450"/>
</dbReference>
<protein>
    <submittedName>
        <fullName evidence="3">Cytochrome P450</fullName>
    </submittedName>
</protein>
<reference evidence="3 4" key="1">
    <citation type="submission" date="2024-03" db="EMBL/GenBank/DDBJ databases">
        <authorList>
            <person name="Jo J.-H."/>
        </authorList>
    </citation>
    <scope>NUCLEOTIDE SEQUENCE [LARGE SCALE GENOMIC DNA]</scope>
    <source>
        <strain evidence="3 4">PS1R-30</strain>
    </source>
</reference>
<evidence type="ECO:0000313" key="3">
    <source>
        <dbReference type="EMBL" id="MEJ5975159.1"/>
    </source>
</evidence>
<keyword evidence="4" id="KW-1185">Reference proteome</keyword>
<dbReference type="Gene3D" id="1.10.630.10">
    <property type="entry name" value="Cytochrome P450"/>
    <property type="match status" value="1"/>
</dbReference>
<organism evidence="3 4">
    <name type="scientific">Novosphingobium anseongense</name>
    <dbReference type="NCBI Taxonomy" id="3133436"/>
    <lineage>
        <taxon>Bacteria</taxon>
        <taxon>Pseudomonadati</taxon>
        <taxon>Pseudomonadota</taxon>
        <taxon>Alphaproteobacteria</taxon>
        <taxon>Sphingomonadales</taxon>
        <taxon>Sphingomonadaceae</taxon>
        <taxon>Novosphingobium</taxon>
    </lineage>
</organism>
<dbReference type="InterPro" id="IPR017972">
    <property type="entry name" value="Cyt_P450_CS"/>
</dbReference>
<comment type="caution">
    <text evidence="3">The sequence shown here is derived from an EMBL/GenBank/DDBJ whole genome shotgun (WGS) entry which is preliminary data.</text>
</comment>
<dbReference type="SUPFAM" id="SSF48264">
    <property type="entry name" value="Cytochrome P450"/>
    <property type="match status" value="1"/>
</dbReference>
<dbReference type="EMBL" id="JBBHJZ010000001">
    <property type="protein sequence ID" value="MEJ5975159.1"/>
    <property type="molecule type" value="Genomic_DNA"/>
</dbReference>
<dbReference type="PANTHER" id="PTHR46696:SF6">
    <property type="entry name" value="P450, PUTATIVE (EUROFUNG)-RELATED"/>
    <property type="match status" value="1"/>
</dbReference>
<keyword evidence="2" id="KW-0479">Metal-binding</keyword>
<gene>
    <name evidence="3" type="ORF">WG901_00800</name>
</gene>
<keyword evidence="2" id="KW-0408">Iron</keyword>
<dbReference type="Proteomes" id="UP001361239">
    <property type="component" value="Unassembled WGS sequence"/>
</dbReference>
<dbReference type="PROSITE" id="PS00086">
    <property type="entry name" value="CYTOCHROME_P450"/>
    <property type="match status" value="1"/>
</dbReference>
<proteinExistence type="inferred from homology"/>
<keyword evidence="2" id="KW-0503">Monooxygenase</keyword>
<evidence type="ECO:0000256" key="2">
    <source>
        <dbReference type="RuleBase" id="RU000461"/>
    </source>
</evidence>
<dbReference type="RefSeq" id="WP_339585128.1">
    <property type="nucleotide sequence ID" value="NZ_JBBHJZ010000001.1"/>
</dbReference>
<dbReference type="InterPro" id="IPR002397">
    <property type="entry name" value="Cyt_P450_B"/>
</dbReference>
<dbReference type="PRINTS" id="PR00359">
    <property type="entry name" value="BP450"/>
</dbReference>
<name>A0ABU8RQF8_9SPHN</name>
<dbReference type="InterPro" id="IPR036396">
    <property type="entry name" value="Cyt_P450_sf"/>
</dbReference>
<evidence type="ECO:0000313" key="4">
    <source>
        <dbReference type="Proteomes" id="UP001361239"/>
    </source>
</evidence>
<keyword evidence="2" id="KW-0560">Oxidoreductase</keyword>
<comment type="similarity">
    <text evidence="1 2">Belongs to the cytochrome P450 family.</text>
</comment>
<accession>A0ABU8RQF8</accession>